<feature type="transmembrane region" description="Helical" evidence="6">
    <location>
        <begin position="40"/>
        <end position="60"/>
    </location>
</feature>
<dbReference type="KEGG" id="msar:MSAR_20990"/>
<evidence type="ECO:0000256" key="4">
    <source>
        <dbReference type="ARBA" id="ARBA00022989"/>
    </source>
</evidence>
<feature type="transmembrane region" description="Helical" evidence="6">
    <location>
        <begin position="72"/>
        <end position="92"/>
    </location>
</feature>
<evidence type="ECO:0000256" key="3">
    <source>
        <dbReference type="ARBA" id="ARBA00022692"/>
    </source>
</evidence>
<evidence type="ECO:0008006" key="9">
    <source>
        <dbReference type="Google" id="ProtNLM"/>
    </source>
</evidence>
<keyword evidence="4 6" id="KW-1133">Transmembrane helix</keyword>
<feature type="transmembrane region" description="Helical" evidence="6">
    <location>
        <begin position="9"/>
        <end position="28"/>
    </location>
</feature>
<dbReference type="GO" id="GO:0022857">
    <property type="term" value="F:transmembrane transporter activity"/>
    <property type="evidence" value="ECO:0007669"/>
    <property type="project" value="InterPro"/>
</dbReference>
<proteinExistence type="predicted"/>
<evidence type="ECO:0000256" key="2">
    <source>
        <dbReference type="ARBA" id="ARBA00022475"/>
    </source>
</evidence>
<feature type="transmembrane region" description="Helical" evidence="6">
    <location>
        <begin position="225"/>
        <end position="246"/>
    </location>
</feature>
<dbReference type="EMBL" id="AP022595">
    <property type="protein sequence ID" value="BBY58963.1"/>
    <property type="molecule type" value="Genomic_DNA"/>
</dbReference>
<keyword evidence="3 6" id="KW-0812">Transmembrane</keyword>
<dbReference type="Pfam" id="PF07690">
    <property type="entry name" value="MFS_1"/>
    <property type="match status" value="1"/>
</dbReference>
<evidence type="ECO:0000256" key="5">
    <source>
        <dbReference type="ARBA" id="ARBA00023136"/>
    </source>
</evidence>
<dbReference type="GO" id="GO:0005886">
    <property type="term" value="C:plasma membrane"/>
    <property type="evidence" value="ECO:0007669"/>
    <property type="project" value="UniProtKB-SubCell"/>
</dbReference>
<dbReference type="PANTHER" id="PTHR23513">
    <property type="entry name" value="INTEGRAL MEMBRANE EFFLUX PROTEIN-RELATED"/>
    <property type="match status" value="1"/>
</dbReference>
<dbReference type="Proteomes" id="UP000466445">
    <property type="component" value="Chromosome"/>
</dbReference>
<evidence type="ECO:0000313" key="7">
    <source>
        <dbReference type="EMBL" id="BBY58963.1"/>
    </source>
</evidence>
<organism evidence="7 8">
    <name type="scientific">Mycolicibacterium sarraceniae</name>
    <dbReference type="NCBI Taxonomy" id="1534348"/>
    <lineage>
        <taxon>Bacteria</taxon>
        <taxon>Bacillati</taxon>
        <taxon>Actinomycetota</taxon>
        <taxon>Actinomycetes</taxon>
        <taxon>Mycobacteriales</taxon>
        <taxon>Mycobacteriaceae</taxon>
        <taxon>Mycolicibacterium</taxon>
    </lineage>
</organism>
<feature type="transmembrane region" description="Helical" evidence="6">
    <location>
        <begin position="315"/>
        <end position="334"/>
    </location>
</feature>
<dbReference type="SUPFAM" id="SSF103473">
    <property type="entry name" value="MFS general substrate transporter"/>
    <property type="match status" value="1"/>
</dbReference>
<feature type="transmembrane region" description="Helical" evidence="6">
    <location>
        <begin position="258"/>
        <end position="280"/>
    </location>
</feature>
<evidence type="ECO:0000256" key="6">
    <source>
        <dbReference type="SAM" id="Phobius"/>
    </source>
</evidence>
<sequence>MRHNGAFRLLYGGYMGSTLTDGLIPIAFTVEVLRASSSPWALSAVLICLWIGNVAVTPISGRLASTRNPLQVMMFADLVRVVAQGALLAVIATAGNSVPAMALSAALYGAGAGFYRPAQHTALPDLVGLPHLTRANAAFSVATDLSLIGGPLLGIAALNSIGFNGILALDCMTFTLNIAILWRLRTQFPSTYCDSSETTGAYRDLSPAGESTLRAATRIVGRDHFLRASLLFWCITSVLIGMIAVYTPTRIIHETGNAGAWALISTVMALCSLAGSVTAAATGKAAYGIGVFVLACLLGGQGALIFGLQPSPLRIVLICGVFGAGALVTTWAGIHWTTAMQQRLPRAELGRFSAVESTLTGIGAPAGMALAPLLATDLGPALLAVLVVMALTSATAVVRQSLRRNNHATS</sequence>
<protein>
    <recommendedName>
        <fullName evidence="9">MFS transporter</fullName>
    </recommendedName>
</protein>
<name>A0A7I7SQC9_9MYCO</name>
<evidence type="ECO:0000313" key="8">
    <source>
        <dbReference type="Proteomes" id="UP000466445"/>
    </source>
</evidence>
<dbReference type="PANTHER" id="PTHR23513:SF11">
    <property type="entry name" value="STAPHYLOFERRIN A TRANSPORTER"/>
    <property type="match status" value="1"/>
</dbReference>
<feature type="transmembrane region" description="Helical" evidence="6">
    <location>
        <begin position="287"/>
        <end position="309"/>
    </location>
</feature>
<feature type="transmembrane region" description="Helical" evidence="6">
    <location>
        <begin position="354"/>
        <end position="375"/>
    </location>
</feature>
<reference evidence="7 8" key="1">
    <citation type="journal article" date="2019" name="Emerg. Microbes Infect.">
        <title>Comprehensive subspecies identification of 175 nontuberculous mycobacteria species based on 7547 genomic profiles.</title>
        <authorList>
            <person name="Matsumoto Y."/>
            <person name="Kinjo T."/>
            <person name="Motooka D."/>
            <person name="Nabeya D."/>
            <person name="Jung N."/>
            <person name="Uechi K."/>
            <person name="Horii T."/>
            <person name="Iida T."/>
            <person name="Fujita J."/>
            <person name="Nakamura S."/>
        </authorList>
    </citation>
    <scope>NUCLEOTIDE SEQUENCE [LARGE SCALE GENOMIC DNA]</scope>
    <source>
        <strain evidence="7 8">JCM 30395</strain>
    </source>
</reference>
<dbReference type="CDD" id="cd06173">
    <property type="entry name" value="MFS_MefA_like"/>
    <property type="match status" value="1"/>
</dbReference>
<accession>A0A7I7SQC9</accession>
<dbReference type="InterPro" id="IPR036259">
    <property type="entry name" value="MFS_trans_sf"/>
</dbReference>
<dbReference type="Gene3D" id="1.20.1250.20">
    <property type="entry name" value="MFS general substrate transporter like domains"/>
    <property type="match status" value="1"/>
</dbReference>
<keyword evidence="8" id="KW-1185">Reference proteome</keyword>
<dbReference type="InterPro" id="IPR011701">
    <property type="entry name" value="MFS"/>
</dbReference>
<keyword evidence="5 6" id="KW-0472">Membrane</keyword>
<dbReference type="AlphaFoldDB" id="A0A7I7SQC9"/>
<comment type="subcellular location">
    <subcellularLocation>
        <location evidence="1">Cell membrane</location>
        <topology evidence="1">Multi-pass membrane protein</topology>
    </subcellularLocation>
</comment>
<gene>
    <name evidence="7" type="ORF">MSAR_20990</name>
</gene>
<evidence type="ECO:0000256" key="1">
    <source>
        <dbReference type="ARBA" id="ARBA00004651"/>
    </source>
</evidence>
<keyword evidence="2" id="KW-1003">Cell membrane</keyword>
<feature type="transmembrane region" description="Helical" evidence="6">
    <location>
        <begin position="381"/>
        <end position="398"/>
    </location>
</feature>